<proteinExistence type="predicted"/>
<gene>
    <name evidence="2" type="ORF">TVAG_307010</name>
</gene>
<dbReference type="InParanoid" id="A2FTY8"/>
<protein>
    <submittedName>
        <fullName evidence="2">Uncharacterized protein</fullName>
    </submittedName>
</protein>
<accession>A2FTY8</accession>
<sequence>MNEIPQKFNSMDQMNQVFNPNQQTIPPAQQQFPQAVNIPVSTPKINPEPAPSSEIQIFPLTTVNSIIFTDSFCSAVVRLPQNLLKSRSDCVELLSYREFNHIVSTLGMKNMKNRTKQEMLNAIIFRTGSLWPEIHSRCQQLIKIIDPPPEAPKKESKSKKAQNQIQIPRQPRTPFDPRLAQILSDLYMSPTESWNDFLVTSNPDETKSLIDAIKSIRSEEVELSNTTFPTDSFILQYISGQSRITNSYLNQFKADAEDLNNIVYNLTRNDQPDQSANVRNKVKI</sequence>
<evidence type="ECO:0000313" key="3">
    <source>
        <dbReference type="Proteomes" id="UP000001542"/>
    </source>
</evidence>
<feature type="region of interest" description="Disordered" evidence="1">
    <location>
        <begin position="147"/>
        <end position="173"/>
    </location>
</feature>
<reference evidence="2" key="1">
    <citation type="submission" date="2006-10" db="EMBL/GenBank/DDBJ databases">
        <authorList>
            <person name="Amadeo P."/>
            <person name="Zhao Q."/>
            <person name="Wortman J."/>
            <person name="Fraser-Liggett C."/>
            <person name="Carlton J."/>
        </authorList>
    </citation>
    <scope>NUCLEOTIDE SEQUENCE</scope>
    <source>
        <strain evidence="2">G3</strain>
    </source>
</reference>
<keyword evidence="3" id="KW-1185">Reference proteome</keyword>
<dbReference type="VEuPathDB" id="TrichDB:TVAGG3_0764680"/>
<organism evidence="2 3">
    <name type="scientific">Trichomonas vaginalis (strain ATCC PRA-98 / G3)</name>
    <dbReference type="NCBI Taxonomy" id="412133"/>
    <lineage>
        <taxon>Eukaryota</taxon>
        <taxon>Metamonada</taxon>
        <taxon>Parabasalia</taxon>
        <taxon>Trichomonadida</taxon>
        <taxon>Trichomonadidae</taxon>
        <taxon>Trichomonas</taxon>
    </lineage>
</organism>
<dbReference type="VEuPathDB" id="TrichDB:TVAG_307010"/>
<dbReference type="EMBL" id="DS114021">
    <property type="protein sequence ID" value="EAX91625.1"/>
    <property type="molecule type" value="Genomic_DNA"/>
</dbReference>
<evidence type="ECO:0000313" key="2">
    <source>
        <dbReference type="EMBL" id="EAX91625.1"/>
    </source>
</evidence>
<evidence type="ECO:0000256" key="1">
    <source>
        <dbReference type="SAM" id="MobiDB-lite"/>
    </source>
</evidence>
<dbReference type="RefSeq" id="XP_001304555.1">
    <property type="nucleotide sequence ID" value="XM_001304554.1"/>
</dbReference>
<name>A2FTY8_TRIV3</name>
<reference evidence="2" key="2">
    <citation type="journal article" date="2007" name="Science">
        <title>Draft genome sequence of the sexually transmitted pathogen Trichomonas vaginalis.</title>
        <authorList>
            <person name="Carlton J.M."/>
            <person name="Hirt R.P."/>
            <person name="Silva J.C."/>
            <person name="Delcher A.L."/>
            <person name="Schatz M."/>
            <person name="Zhao Q."/>
            <person name="Wortman J.R."/>
            <person name="Bidwell S.L."/>
            <person name="Alsmark U.C.M."/>
            <person name="Besteiro S."/>
            <person name="Sicheritz-Ponten T."/>
            <person name="Noel C.J."/>
            <person name="Dacks J.B."/>
            <person name="Foster P.G."/>
            <person name="Simillion C."/>
            <person name="Van de Peer Y."/>
            <person name="Miranda-Saavedra D."/>
            <person name="Barton G.J."/>
            <person name="Westrop G.D."/>
            <person name="Mueller S."/>
            <person name="Dessi D."/>
            <person name="Fiori P.L."/>
            <person name="Ren Q."/>
            <person name="Paulsen I."/>
            <person name="Zhang H."/>
            <person name="Bastida-Corcuera F.D."/>
            <person name="Simoes-Barbosa A."/>
            <person name="Brown M.T."/>
            <person name="Hayes R.D."/>
            <person name="Mukherjee M."/>
            <person name="Okumura C.Y."/>
            <person name="Schneider R."/>
            <person name="Smith A.J."/>
            <person name="Vanacova S."/>
            <person name="Villalvazo M."/>
            <person name="Haas B.J."/>
            <person name="Pertea M."/>
            <person name="Feldblyum T.V."/>
            <person name="Utterback T.R."/>
            <person name="Shu C.L."/>
            <person name="Osoegawa K."/>
            <person name="de Jong P.J."/>
            <person name="Hrdy I."/>
            <person name="Horvathova L."/>
            <person name="Zubacova Z."/>
            <person name="Dolezal P."/>
            <person name="Malik S.B."/>
            <person name="Logsdon J.M. Jr."/>
            <person name="Henze K."/>
            <person name="Gupta A."/>
            <person name="Wang C.C."/>
            <person name="Dunne R.L."/>
            <person name="Upcroft J.A."/>
            <person name="Upcroft P."/>
            <person name="White O."/>
            <person name="Salzberg S.L."/>
            <person name="Tang P."/>
            <person name="Chiu C.-H."/>
            <person name="Lee Y.-S."/>
            <person name="Embley T.M."/>
            <person name="Coombs G.H."/>
            <person name="Mottram J.C."/>
            <person name="Tachezy J."/>
            <person name="Fraser-Liggett C.M."/>
            <person name="Johnson P.J."/>
        </authorList>
    </citation>
    <scope>NUCLEOTIDE SEQUENCE [LARGE SCALE GENOMIC DNA]</scope>
    <source>
        <strain evidence="2">G3</strain>
    </source>
</reference>
<dbReference type="KEGG" id="tva:4749323"/>
<dbReference type="Proteomes" id="UP000001542">
    <property type="component" value="Unassembled WGS sequence"/>
</dbReference>
<dbReference type="AlphaFoldDB" id="A2FTY8"/>